<name>A0ABW5QSZ6_9BACL</name>
<dbReference type="EMBL" id="JBHUMY010000004">
    <property type="protein sequence ID" value="MFD2659447.1"/>
    <property type="molecule type" value="Genomic_DNA"/>
</dbReference>
<organism evidence="1 2">
    <name type="scientific">Paenibacillus thailandensis</name>
    <dbReference type="NCBI Taxonomy" id="393250"/>
    <lineage>
        <taxon>Bacteria</taxon>
        <taxon>Bacillati</taxon>
        <taxon>Bacillota</taxon>
        <taxon>Bacilli</taxon>
        <taxon>Bacillales</taxon>
        <taxon>Paenibacillaceae</taxon>
        <taxon>Paenibacillus</taxon>
    </lineage>
</organism>
<reference evidence="2" key="1">
    <citation type="journal article" date="2019" name="Int. J. Syst. Evol. Microbiol.">
        <title>The Global Catalogue of Microorganisms (GCM) 10K type strain sequencing project: providing services to taxonomists for standard genome sequencing and annotation.</title>
        <authorList>
            <consortium name="The Broad Institute Genomics Platform"/>
            <consortium name="The Broad Institute Genome Sequencing Center for Infectious Disease"/>
            <person name="Wu L."/>
            <person name="Ma J."/>
        </authorList>
    </citation>
    <scope>NUCLEOTIDE SEQUENCE [LARGE SCALE GENOMIC DNA]</scope>
    <source>
        <strain evidence="2">TISTR 1827</strain>
    </source>
</reference>
<dbReference type="Proteomes" id="UP001597493">
    <property type="component" value="Unassembled WGS sequence"/>
</dbReference>
<protein>
    <recommendedName>
        <fullName evidence="3">DUF3168 domain-containing protein</fullName>
    </recommendedName>
</protein>
<sequence length="117" mass="13280">MFDAKKIIGDELSSIEGVHVSDFYPSDFSKLPHIAFYEQSNREGQPAIPGVLTEIVFQIDIWHDRSTGPIAQVVNEKMNEMGLRRDLSADLPDPSGLKRKTMRFRGIVDSRTNLVYQ</sequence>
<evidence type="ECO:0000313" key="1">
    <source>
        <dbReference type="EMBL" id="MFD2659447.1"/>
    </source>
</evidence>
<gene>
    <name evidence="1" type="ORF">ACFSW5_04110</name>
</gene>
<keyword evidence="2" id="KW-1185">Reference proteome</keyword>
<comment type="caution">
    <text evidence="1">The sequence shown here is derived from an EMBL/GenBank/DDBJ whole genome shotgun (WGS) entry which is preliminary data.</text>
</comment>
<evidence type="ECO:0008006" key="3">
    <source>
        <dbReference type="Google" id="ProtNLM"/>
    </source>
</evidence>
<proteinExistence type="predicted"/>
<evidence type="ECO:0000313" key="2">
    <source>
        <dbReference type="Proteomes" id="UP001597493"/>
    </source>
</evidence>
<accession>A0ABW5QSZ6</accession>
<dbReference type="RefSeq" id="WP_379270141.1">
    <property type="nucleotide sequence ID" value="NZ_JBHUGT010000020.1"/>
</dbReference>